<sequence length="359" mass="39587">MVARRLYVTLQQVIRSILIILFPLAFITLFAWATAGSTYGTTSDPMRAAVWLWLGAHLTPFNIESNQVNGYLSFLPIGAAILPLLAIRNGFSRVTQSLENRKISRSYFILIYLLVYILLALLASNSQVQIDWIRGLITLTILLFISTSFNKVESLIKLPFSAFLLLLGVSGLVFTLSLALNFSTAKNLSIIIQPGILGGILLVVLQILYLPNLFFSTFSYLIGSGFSLGKDTNISPLIFDLQEIPAIPALAALPSQKLPWLTIFTVSISLYALINLSYINKVKLDSKSIRQLKIRFIFISLAFLALISAVSSGSLLSANMSPVGVNPLFISAVVLAHLFSTMLVMYLYPLIFKKNVKQG</sequence>
<reference evidence="2" key="1">
    <citation type="submission" date="2020-05" db="EMBL/GenBank/DDBJ databases">
        <authorList>
            <person name="Chiriac C."/>
            <person name="Salcher M."/>
            <person name="Ghai R."/>
            <person name="Kavagutti S V."/>
        </authorList>
    </citation>
    <scope>NUCLEOTIDE SEQUENCE</scope>
</reference>
<keyword evidence="1" id="KW-0472">Membrane</keyword>
<accession>A0A6J5YN40</accession>
<feature type="transmembrane region" description="Helical" evidence="1">
    <location>
        <begin position="162"/>
        <end position="182"/>
    </location>
</feature>
<keyword evidence="1" id="KW-0812">Transmembrane</keyword>
<evidence type="ECO:0000256" key="1">
    <source>
        <dbReference type="SAM" id="Phobius"/>
    </source>
</evidence>
<feature type="transmembrane region" description="Helical" evidence="1">
    <location>
        <begin position="296"/>
        <end position="316"/>
    </location>
</feature>
<dbReference type="AlphaFoldDB" id="A0A6J5YN40"/>
<name>A0A6J5YN40_9ZZZZ</name>
<dbReference type="EMBL" id="CAESAC010000015">
    <property type="protein sequence ID" value="CAB4331474.1"/>
    <property type="molecule type" value="Genomic_DNA"/>
</dbReference>
<gene>
    <name evidence="2" type="ORF">UFOPK4028_00205</name>
</gene>
<feature type="transmembrane region" description="Helical" evidence="1">
    <location>
        <begin position="12"/>
        <end position="33"/>
    </location>
</feature>
<feature type="transmembrane region" description="Helical" evidence="1">
    <location>
        <begin position="188"/>
        <end position="205"/>
    </location>
</feature>
<keyword evidence="1" id="KW-1133">Transmembrane helix</keyword>
<protein>
    <submittedName>
        <fullName evidence="2">Unannotated protein</fullName>
    </submittedName>
</protein>
<proteinExistence type="predicted"/>
<dbReference type="InterPro" id="IPR045931">
    <property type="entry name" value="DUF6350"/>
</dbReference>
<evidence type="ECO:0000313" key="2">
    <source>
        <dbReference type="EMBL" id="CAB4331474.1"/>
    </source>
</evidence>
<feature type="transmembrane region" description="Helical" evidence="1">
    <location>
        <begin position="258"/>
        <end position="276"/>
    </location>
</feature>
<dbReference type="Pfam" id="PF19877">
    <property type="entry name" value="DUF6350"/>
    <property type="match status" value="1"/>
</dbReference>
<feature type="transmembrane region" description="Helical" evidence="1">
    <location>
        <begin position="107"/>
        <end position="126"/>
    </location>
</feature>
<organism evidence="2">
    <name type="scientific">freshwater metagenome</name>
    <dbReference type="NCBI Taxonomy" id="449393"/>
    <lineage>
        <taxon>unclassified sequences</taxon>
        <taxon>metagenomes</taxon>
        <taxon>ecological metagenomes</taxon>
    </lineage>
</organism>
<feature type="transmembrane region" description="Helical" evidence="1">
    <location>
        <begin position="68"/>
        <end position="87"/>
    </location>
</feature>
<feature type="transmembrane region" description="Helical" evidence="1">
    <location>
        <begin position="328"/>
        <end position="348"/>
    </location>
</feature>